<evidence type="ECO:0000313" key="4">
    <source>
        <dbReference type="Proteomes" id="UP000539985"/>
    </source>
</evidence>
<dbReference type="EMBL" id="JACAQB010000006">
    <property type="protein sequence ID" value="NWB96497.1"/>
    <property type="molecule type" value="Genomic_DNA"/>
</dbReference>
<dbReference type="PANTHER" id="PTHR30466">
    <property type="entry name" value="FLAVIN REDUCTASE"/>
    <property type="match status" value="1"/>
</dbReference>
<dbReference type="Gene3D" id="2.30.110.10">
    <property type="entry name" value="Electron Transport, Fmn-binding Protein, Chain A"/>
    <property type="match status" value="1"/>
</dbReference>
<dbReference type="Proteomes" id="UP000539985">
    <property type="component" value="Unassembled WGS sequence"/>
</dbReference>
<dbReference type="InterPro" id="IPR002563">
    <property type="entry name" value="Flavin_Rdtase-like_dom"/>
</dbReference>
<dbReference type="AlphaFoldDB" id="A0A7Y8C2M6"/>
<dbReference type="SMART" id="SM00903">
    <property type="entry name" value="Flavin_Reduct"/>
    <property type="match status" value="1"/>
</dbReference>
<evidence type="ECO:0000256" key="1">
    <source>
        <dbReference type="ARBA" id="ARBA00023002"/>
    </source>
</evidence>
<dbReference type="InterPro" id="IPR050268">
    <property type="entry name" value="NADH-dep_flavin_reductase"/>
</dbReference>
<protein>
    <submittedName>
        <fullName evidence="3">Flavin reductase</fullName>
    </submittedName>
</protein>
<dbReference type="GO" id="GO:0042602">
    <property type="term" value="F:riboflavin reductase (NADPH) activity"/>
    <property type="evidence" value="ECO:0007669"/>
    <property type="project" value="TreeGrafter"/>
</dbReference>
<gene>
    <name evidence="3" type="ORF">HX882_11395</name>
</gene>
<name>A0A7Y8C2M6_9PSED</name>
<keyword evidence="1" id="KW-0560">Oxidoreductase</keyword>
<dbReference type="PANTHER" id="PTHR30466:SF1">
    <property type="entry name" value="FMN REDUCTASE (NADH) RUTF"/>
    <property type="match status" value="1"/>
</dbReference>
<reference evidence="3 4" key="1">
    <citation type="submission" date="2020-04" db="EMBL/GenBank/DDBJ databases">
        <title>Molecular characterization of pseudomonads from Agaricus bisporus reveal novel blotch 2 pathogens in Western Europe.</title>
        <authorList>
            <person name="Taparia T."/>
            <person name="Krijger M."/>
            <person name="Haynes E."/>
            <person name="Elpinstone J.G."/>
            <person name="Noble R."/>
            <person name="Van Der Wolf J."/>
        </authorList>
    </citation>
    <scope>NUCLEOTIDE SEQUENCE [LARGE SCALE GENOMIC DNA]</scope>
    <source>
        <strain evidence="3 4">H7001</strain>
    </source>
</reference>
<evidence type="ECO:0000259" key="2">
    <source>
        <dbReference type="SMART" id="SM00903"/>
    </source>
</evidence>
<sequence length="322" mass="35133">MPSSMVNTHLAAVDPGALRQAFGTFVTGVTVITTHDAEGNPRGMTANSFTSVSLDPPLLLVCVGKSAASYSAFAGTEHFAVNLLHEGQVDVSGTFASKSPDKFHTVNHDKVHTGAPILTDSLTWFDCTVDQRIEAGDHLVLIGQVRAFGTSPKLPLCFCRGRYANIQDPLPASWLDSHKMIIGYLIEAGDAILFRADGAGGWTLPVAGKRKGFIDAGQNALSIELESTFLYSVFDVDDTDPGYLIYRAQLDPLQGPFELPETLRFFPLDELPIEQMPVNELRSVVRRYARERKNQQFGIYTGSAESGRVEMIENAALAHEFL</sequence>
<dbReference type="GO" id="GO:0006208">
    <property type="term" value="P:pyrimidine nucleobase catabolic process"/>
    <property type="evidence" value="ECO:0007669"/>
    <property type="project" value="TreeGrafter"/>
</dbReference>
<accession>A0A7Y8C2M6</accession>
<evidence type="ECO:0000313" key="3">
    <source>
        <dbReference type="EMBL" id="NWB96497.1"/>
    </source>
</evidence>
<dbReference type="Pfam" id="PF01613">
    <property type="entry name" value="Flavin_Reduct"/>
    <property type="match status" value="1"/>
</dbReference>
<dbReference type="GO" id="GO:0010181">
    <property type="term" value="F:FMN binding"/>
    <property type="evidence" value="ECO:0007669"/>
    <property type="project" value="InterPro"/>
</dbReference>
<proteinExistence type="predicted"/>
<feature type="domain" description="Flavin reductase like" evidence="2">
    <location>
        <begin position="22"/>
        <end position="165"/>
    </location>
</feature>
<comment type="caution">
    <text evidence="3">The sequence shown here is derived from an EMBL/GenBank/DDBJ whole genome shotgun (WGS) entry which is preliminary data.</text>
</comment>
<dbReference type="Gene3D" id="3.90.79.10">
    <property type="entry name" value="Nucleoside Triphosphate Pyrophosphohydrolase"/>
    <property type="match status" value="1"/>
</dbReference>
<dbReference type="SUPFAM" id="SSF50475">
    <property type="entry name" value="FMN-binding split barrel"/>
    <property type="match status" value="1"/>
</dbReference>
<organism evidence="3 4">
    <name type="scientific">Pseudomonas gingeri</name>
    <dbReference type="NCBI Taxonomy" id="117681"/>
    <lineage>
        <taxon>Bacteria</taxon>
        <taxon>Pseudomonadati</taxon>
        <taxon>Pseudomonadota</taxon>
        <taxon>Gammaproteobacteria</taxon>
        <taxon>Pseudomonadales</taxon>
        <taxon>Pseudomonadaceae</taxon>
        <taxon>Pseudomonas</taxon>
    </lineage>
</organism>
<dbReference type="InterPro" id="IPR012349">
    <property type="entry name" value="Split_barrel_FMN-bd"/>
</dbReference>
<dbReference type="RefSeq" id="WP_177101858.1">
    <property type="nucleotide sequence ID" value="NZ_JACAQB010000006.1"/>
</dbReference>